<dbReference type="Proteomes" id="UP000249340">
    <property type="component" value="Chromosome"/>
</dbReference>
<organism evidence="1 2">
    <name type="scientific">Peterkaempfera bronchialis</name>
    <dbReference type="NCBI Taxonomy" id="2126346"/>
    <lineage>
        <taxon>Bacteria</taxon>
        <taxon>Bacillati</taxon>
        <taxon>Actinomycetota</taxon>
        <taxon>Actinomycetes</taxon>
        <taxon>Kitasatosporales</taxon>
        <taxon>Streptomycetaceae</taxon>
        <taxon>Peterkaempfera</taxon>
    </lineage>
</organism>
<accession>A0A345SQY3</accession>
<dbReference type="EMBL" id="CP031264">
    <property type="protein sequence ID" value="AXI76138.1"/>
    <property type="molecule type" value="Genomic_DNA"/>
</dbReference>
<proteinExistence type="predicted"/>
<dbReference type="AlphaFoldDB" id="A0A345SQY3"/>
<evidence type="ECO:0000313" key="2">
    <source>
        <dbReference type="Proteomes" id="UP000249340"/>
    </source>
</evidence>
<dbReference type="KEGG" id="stri:C7M71_000230"/>
<gene>
    <name evidence="1" type="ORF">C7M71_000230</name>
</gene>
<reference evidence="2" key="1">
    <citation type="submission" date="2018-07" db="EMBL/GenBank/DDBJ databases">
        <title>Streptacidiphilus bronchialis DSM 106435 chromosome.</title>
        <authorList>
            <person name="Batra D."/>
            <person name="Gulvik C.A."/>
        </authorList>
    </citation>
    <scope>NUCLEOTIDE SEQUENCE [LARGE SCALE GENOMIC DNA]</scope>
    <source>
        <strain evidence="2">DSM 106435</strain>
    </source>
</reference>
<protein>
    <submittedName>
        <fullName evidence="1">Uncharacterized protein</fullName>
    </submittedName>
</protein>
<name>A0A345SQY3_9ACTN</name>
<dbReference type="RefSeq" id="WP_111493789.1">
    <property type="nucleotide sequence ID" value="NZ_CP031264.1"/>
</dbReference>
<sequence length="531" mass="57895">MLELRDQVLELAFTELGNAQLERAAAAVKLIGAALSLPHGGFGMTVTPEMRQPWTSYIEAVVGRLQRCLVDHPLAPTILVAVREELGWLARYGPNELRGPVRMVLDSIPRTVDNELARALHGGPTDPSDSPDVPDWHQAANDLFARVVEQLTAWPDSEVITRMRTLLSEEQRVCGSQNSSARLFLMALVSRRPSIGELLCNHALSTPTDPLASLGLVTITLIAMGHTAGGRAVHWGRSLLSDGNVELVREVAMAFGRQRGQADLLPGEADLLRDLAAHEDGAVHSATLGAVLRLGAQHNDLAIELLTVPRDDDAGLHELAMALGLPQLGVISWPDLTEHQQDDCLARLTACRSIDSYEIQQLLRVIARTAPAAVVQLLQARVEACENSPTLAPQALPHSWQASPPFRDHQSFPQLLHQIGDWLTAAPGSAWRRFLGARLFVLVAGPYDEHVIGLIDEYLDDPEPARLRTVATILSEAPRDLVWNIEFVRRCLRAADRHGDKFLASMQGALDSALNSGVFSAVPGQPYPQGR</sequence>
<evidence type="ECO:0000313" key="1">
    <source>
        <dbReference type="EMBL" id="AXI76138.1"/>
    </source>
</evidence>
<keyword evidence="2" id="KW-1185">Reference proteome</keyword>